<sequence>MDISNIIIQGPLEKIEKIPLDKLLDALNVTRDTEILPDSHILKVWNILKKEKGLNSLEVKDLERIGEFIHAIPDSDLFYLNMTNWDVVEYLGTVTKMNNHKVAILAAALINAHGLEILRNHSSINRIFGILCGFDVGVVNNIPDEEFLLIDGEIFNHLQTCSMYRTRNLLDKATKSTVFGPPQVWDANTVKKANMLMLALTPKELVSIRPPAISGMKSEIIQLMSMELIQALNTKQITKLSTEAYLIYKQKTYLSSKDVYYKSNIKCNMFMLTLILMQYRYV</sequence>
<comment type="caution">
    <text evidence="1">The sequence shown here is derived from an EMBL/GenBank/DDBJ whole genome shotgun (WGS) entry which is preliminary data.</text>
</comment>
<reference evidence="1 2" key="1">
    <citation type="journal article" date="2021" name="BMC Biol.">
        <title>Horizontally acquired antibacterial genes associated with adaptive radiation of ladybird beetles.</title>
        <authorList>
            <person name="Li H.S."/>
            <person name="Tang X.F."/>
            <person name="Huang Y.H."/>
            <person name="Xu Z.Y."/>
            <person name="Chen M.L."/>
            <person name="Du X.Y."/>
            <person name="Qiu B.Y."/>
            <person name="Chen P.T."/>
            <person name="Zhang W."/>
            <person name="Slipinski A."/>
            <person name="Escalona H.E."/>
            <person name="Waterhouse R.M."/>
            <person name="Zwick A."/>
            <person name="Pang H."/>
        </authorList>
    </citation>
    <scope>NUCLEOTIDE SEQUENCE [LARGE SCALE GENOMIC DNA]</scope>
    <source>
        <strain evidence="1">SYSU2018</strain>
    </source>
</reference>
<name>A0ABD2NST3_9CUCU</name>
<proteinExistence type="predicted"/>
<accession>A0ABD2NST3</accession>
<keyword evidence="2" id="KW-1185">Reference proteome</keyword>
<dbReference type="Proteomes" id="UP001516400">
    <property type="component" value="Unassembled WGS sequence"/>
</dbReference>
<protein>
    <submittedName>
        <fullName evidence="1">Uncharacterized protein</fullName>
    </submittedName>
</protein>
<gene>
    <name evidence="1" type="ORF">HHI36_004983</name>
</gene>
<evidence type="ECO:0000313" key="2">
    <source>
        <dbReference type="Proteomes" id="UP001516400"/>
    </source>
</evidence>
<organism evidence="1 2">
    <name type="scientific">Cryptolaemus montrouzieri</name>
    <dbReference type="NCBI Taxonomy" id="559131"/>
    <lineage>
        <taxon>Eukaryota</taxon>
        <taxon>Metazoa</taxon>
        <taxon>Ecdysozoa</taxon>
        <taxon>Arthropoda</taxon>
        <taxon>Hexapoda</taxon>
        <taxon>Insecta</taxon>
        <taxon>Pterygota</taxon>
        <taxon>Neoptera</taxon>
        <taxon>Endopterygota</taxon>
        <taxon>Coleoptera</taxon>
        <taxon>Polyphaga</taxon>
        <taxon>Cucujiformia</taxon>
        <taxon>Coccinelloidea</taxon>
        <taxon>Coccinellidae</taxon>
        <taxon>Scymninae</taxon>
        <taxon>Scymnini</taxon>
        <taxon>Cryptolaemus</taxon>
    </lineage>
</organism>
<dbReference type="EMBL" id="JABFTP020000144">
    <property type="protein sequence ID" value="KAL3281782.1"/>
    <property type="molecule type" value="Genomic_DNA"/>
</dbReference>
<evidence type="ECO:0000313" key="1">
    <source>
        <dbReference type="EMBL" id="KAL3281782.1"/>
    </source>
</evidence>
<dbReference type="AlphaFoldDB" id="A0ABD2NST3"/>